<dbReference type="RefSeq" id="XP_017978564.1">
    <property type="nucleotide sequence ID" value="XM_018123075.1"/>
</dbReference>
<proteinExistence type="predicted"/>
<name>A0AB32WL55_THECC</name>
<dbReference type="GeneID" id="18596356"/>
<dbReference type="AlphaFoldDB" id="A0AB32WL55"/>
<accession>A0AB32WL55</accession>
<dbReference type="Proteomes" id="UP000694886">
    <property type="component" value="Chromosome 6"/>
</dbReference>
<organism evidence="1 2">
    <name type="scientific">Theobroma cacao</name>
    <name type="common">Cacao</name>
    <name type="synonym">Cocoa</name>
    <dbReference type="NCBI Taxonomy" id="3641"/>
    <lineage>
        <taxon>Eukaryota</taxon>
        <taxon>Viridiplantae</taxon>
        <taxon>Streptophyta</taxon>
        <taxon>Embryophyta</taxon>
        <taxon>Tracheophyta</taxon>
        <taxon>Spermatophyta</taxon>
        <taxon>Magnoliopsida</taxon>
        <taxon>eudicotyledons</taxon>
        <taxon>Gunneridae</taxon>
        <taxon>Pentapetalae</taxon>
        <taxon>rosids</taxon>
        <taxon>malvids</taxon>
        <taxon>Malvales</taxon>
        <taxon>Malvaceae</taxon>
        <taxon>Byttnerioideae</taxon>
        <taxon>Theobroma</taxon>
    </lineage>
</organism>
<sequence>MEFDSKVAISWVPGLNGLAIFNEINMLIQTIGEVVREGNLDIIGGSTAHHTVYRVALQTGTVLSVIYKIPTLAGTKKIEKHKETVATFYLNEYSQMQWSFVYLLS</sequence>
<dbReference type="Gramene" id="Tc06v2_t011060.1">
    <property type="protein sequence ID" value="Tc06v2_p011060.1"/>
    <property type="gene ID" value="Tc06v2_g011060"/>
</dbReference>
<protein>
    <submittedName>
        <fullName evidence="2">Uncharacterized protein LOC18596356</fullName>
    </submittedName>
</protein>
<gene>
    <name evidence="2" type="primary">LOC18596356</name>
</gene>
<reference evidence="2" key="2">
    <citation type="submission" date="2025-08" db="UniProtKB">
        <authorList>
            <consortium name="RefSeq"/>
        </authorList>
    </citation>
    <scope>IDENTIFICATION</scope>
</reference>
<evidence type="ECO:0000313" key="1">
    <source>
        <dbReference type="Proteomes" id="UP000694886"/>
    </source>
</evidence>
<dbReference type="KEGG" id="tcc:18596356"/>
<evidence type="ECO:0000313" key="2">
    <source>
        <dbReference type="RefSeq" id="XP_017978564.1"/>
    </source>
</evidence>
<reference evidence="1" key="1">
    <citation type="journal article" date="1997" name="Nucleic Acids Res.">
        <title>tRNAscan-SE: a program for improved detection of transfer RNA genes in genomic sequence.</title>
        <authorList>
            <person name="Lowe T.M."/>
            <person name="Eddy S.R."/>
        </authorList>
    </citation>
    <scope>NUCLEOTIDE SEQUENCE [LARGE SCALE GENOMIC DNA]</scope>
    <source>
        <strain evidence="1">r\B97-61/B2</strain>
    </source>
</reference>